<dbReference type="InterPro" id="IPR006645">
    <property type="entry name" value="NGN-like_dom"/>
</dbReference>
<evidence type="ECO:0000256" key="1">
    <source>
        <dbReference type="ARBA" id="ARBA00022814"/>
    </source>
</evidence>
<protein>
    <recommendedName>
        <fullName evidence="4">NusG-like N-terminal domain-containing protein</fullName>
    </recommendedName>
</protein>
<evidence type="ECO:0000313" key="6">
    <source>
        <dbReference type="Proteomes" id="UP000218113"/>
    </source>
</evidence>
<keyword evidence="2" id="KW-0805">Transcription regulation</keyword>
<dbReference type="PANTHER" id="PTHR30265:SF4">
    <property type="entry name" value="KOW MOTIF FAMILY PROTEIN, EXPRESSED"/>
    <property type="match status" value="1"/>
</dbReference>
<dbReference type="InterPro" id="IPR008991">
    <property type="entry name" value="Translation_prot_SH3-like_sf"/>
</dbReference>
<accession>A0A2A4T6G0</accession>
<dbReference type="InterPro" id="IPR043425">
    <property type="entry name" value="NusG-like"/>
</dbReference>
<dbReference type="PANTHER" id="PTHR30265">
    <property type="entry name" value="RHO-INTERACTING TRANSCRIPTION TERMINATION FACTOR NUSG"/>
    <property type="match status" value="1"/>
</dbReference>
<dbReference type="InterPro" id="IPR036735">
    <property type="entry name" value="NGN_dom_sf"/>
</dbReference>
<keyword evidence="1" id="KW-0889">Transcription antitermination</keyword>
<feature type="domain" description="NusG-like N-terminal" evidence="4">
    <location>
        <begin position="6"/>
        <end position="105"/>
    </location>
</feature>
<evidence type="ECO:0000313" key="5">
    <source>
        <dbReference type="EMBL" id="PCI28587.1"/>
    </source>
</evidence>
<dbReference type="GO" id="GO:0031564">
    <property type="term" value="P:transcription antitermination"/>
    <property type="evidence" value="ECO:0007669"/>
    <property type="project" value="UniProtKB-KW"/>
</dbReference>
<dbReference type="InterPro" id="IPR005824">
    <property type="entry name" value="KOW"/>
</dbReference>
<dbReference type="Pfam" id="PF02357">
    <property type="entry name" value="NusG"/>
    <property type="match status" value="1"/>
</dbReference>
<sequence length="176" mass="19934">MEYSDDLEWYVLRVKTRFEKIVITSLGQKGFSSLHLTYLQKSRRKDRIKMLPKAFFPGYMFVQATLDVERHVEILKTIGVTDVLKNSEGPISVPQWQIDNILTLQEFSGKVFPTVMVIQQGSWVEVTHGPLKGLKGIVDRVNKEMVHISVDSIPGSVGIELNASYLEPISQQDLAS</sequence>
<keyword evidence="3" id="KW-0804">Transcription</keyword>
<proteinExistence type="predicted"/>
<evidence type="ECO:0000259" key="4">
    <source>
        <dbReference type="SMART" id="SM00738"/>
    </source>
</evidence>
<dbReference type="SUPFAM" id="SSF82679">
    <property type="entry name" value="N-utilization substance G protein NusG, N-terminal domain"/>
    <property type="match status" value="1"/>
</dbReference>
<evidence type="ECO:0000256" key="3">
    <source>
        <dbReference type="ARBA" id="ARBA00023163"/>
    </source>
</evidence>
<evidence type="ECO:0000256" key="2">
    <source>
        <dbReference type="ARBA" id="ARBA00023015"/>
    </source>
</evidence>
<name>A0A2A4T6G0_9DELT</name>
<dbReference type="Proteomes" id="UP000218113">
    <property type="component" value="Unassembled WGS sequence"/>
</dbReference>
<dbReference type="Pfam" id="PF00467">
    <property type="entry name" value="KOW"/>
    <property type="match status" value="1"/>
</dbReference>
<dbReference type="SUPFAM" id="SSF50104">
    <property type="entry name" value="Translation proteins SH3-like domain"/>
    <property type="match status" value="1"/>
</dbReference>
<gene>
    <name evidence="5" type="ORF">COB67_05975</name>
</gene>
<dbReference type="SMART" id="SM00738">
    <property type="entry name" value="NGN"/>
    <property type="match status" value="1"/>
</dbReference>
<organism evidence="5 6">
    <name type="scientific">SAR324 cluster bacterium</name>
    <dbReference type="NCBI Taxonomy" id="2024889"/>
    <lineage>
        <taxon>Bacteria</taxon>
        <taxon>Deltaproteobacteria</taxon>
        <taxon>SAR324 cluster</taxon>
    </lineage>
</organism>
<reference evidence="6" key="1">
    <citation type="submission" date="2017-08" db="EMBL/GenBank/DDBJ databases">
        <title>A dynamic microbial community with high functional redundancy inhabits the cold, oxic subseafloor aquifer.</title>
        <authorList>
            <person name="Tully B.J."/>
            <person name="Wheat C.G."/>
            <person name="Glazer B.T."/>
            <person name="Huber J.A."/>
        </authorList>
    </citation>
    <scope>NUCLEOTIDE SEQUENCE [LARGE SCALE GENOMIC DNA]</scope>
</reference>
<dbReference type="GO" id="GO:0006354">
    <property type="term" value="P:DNA-templated transcription elongation"/>
    <property type="evidence" value="ECO:0007669"/>
    <property type="project" value="InterPro"/>
</dbReference>
<comment type="caution">
    <text evidence="5">The sequence shown here is derived from an EMBL/GenBank/DDBJ whole genome shotgun (WGS) entry which is preliminary data.</text>
</comment>
<dbReference type="EMBL" id="NVSR01000030">
    <property type="protein sequence ID" value="PCI28587.1"/>
    <property type="molecule type" value="Genomic_DNA"/>
</dbReference>
<dbReference type="Gene3D" id="3.30.70.940">
    <property type="entry name" value="NusG, N-terminal domain"/>
    <property type="match status" value="1"/>
</dbReference>
<dbReference type="AlphaFoldDB" id="A0A2A4T6G0"/>